<dbReference type="GO" id="GO:0003755">
    <property type="term" value="F:peptidyl-prolyl cis-trans isomerase activity"/>
    <property type="evidence" value="ECO:0007669"/>
    <property type="project" value="UniProtKB-KW"/>
</dbReference>
<dbReference type="Proteomes" id="UP000663671">
    <property type="component" value="Chromosome 2"/>
</dbReference>
<dbReference type="OrthoDB" id="1902587at2759"/>
<evidence type="ECO:0000313" key="10">
    <source>
        <dbReference type="Proteomes" id="UP000663671"/>
    </source>
</evidence>
<dbReference type="InterPro" id="IPR001179">
    <property type="entry name" value="PPIase_FKBP_dom"/>
</dbReference>
<evidence type="ECO:0000313" key="9">
    <source>
        <dbReference type="EMBL" id="QSS58085.1"/>
    </source>
</evidence>
<name>A0A8A1LXY9_AJECA</name>
<dbReference type="PANTHER" id="PTHR10516:SF443">
    <property type="entry name" value="FK506-BINDING PROTEIN 59-RELATED"/>
    <property type="match status" value="1"/>
</dbReference>
<evidence type="ECO:0000256" key="3">
    <source>
        <dbReference type="ARBA" id="ARBA00013194"/>
    </source>
</evidence>
<evidence type="ECO:0000256" key="2">
    <source>
        <dbReference type="ARBA" id="ARBA00002388"/>
    </source>
</evidence>
<dbReference type="InterPro" id="IPR050689">
    <property type="entry name" value="FKBP-type_PPIase"/>
</dbReference>
<evidence type="ECO:0000256" key="1">
    <source>
        <dbReference type="ARBA" id="ARBA00000971"/>
    </source>
</evidence>
<sequence length="121" mass="13344">MGVKRDILKAGNSVDKHVKNDEVTVGYKGCLYDTNKEDSHFMGDEFDKREGFKFTIGAGKVIRGWDEVLLEMTLGEKSILTITPDYTYGNIGFPGLIPPNSTLVFEVCLQEINGKVAEPAA</sequence>
<dbReference type="AlphaFoldDB" id="A0A8A1LXY9"/>
<evidence type="ECO:0000256" key="4">
    <source>
        <dbReference type="ARBA" id="ARBA00023110"/>
    </source>
</evidence>
<organism evidence="9 10">
    <name type="scientific">Ajellomyces capsulatus</name>
    <name type="common">Darling's disease fungus</name>
    <name type="synonym">Histoplasma capsulatum</name>
    <dbReference type="NCBI Taxonomy" id="5037"/>
    <lineage>
        <taxon>Eukaryota</taxon>
        <taxon>Fungi</taxon>
        <taxon>Dikarya</taxon>
        <taxon>Ascomycota</taxon>
        <taxon>Pezizomycotina</taxon>
        <taxon>Eurotiomycetes</taxon>
        <taxon>Eurotiomycetidae</taxon>
        <taxon>Onygenales</taxon>
        <taxon>Ajellomycetaceae</taxon>
        <taxon>Histoplasma</taxon>
    </lineage>
</organism>
<dbReference type="PANTHER" id="PTHR10516">
    <property type="entry name" value="PEPTIDYL-PROLYL CIS-TRANS ISOMERASE"/>
    <property type="match status" value="1"/>
</dbReference>
<keyword evidence="5 7" id="KW-0413">Isomerase</keyword>
<dbReference type="Pfam" id="PF00254">
    <property type="entry name" value="FKBP_C"/>
    <property type="match status" value="1"/>
</dbReference>
<evidence type="ECO:0000256" key="6">
    <source>
        <dbReference type="ARBA" id="ARBA00038106"/>
    </source>
</evidence>
<dbReference type="EMBL" id="CP069109">
    <property type="protein sequence ID" value="QSS58085.1"/>
    <property type="molecule type" value="Genomic_DNA"/>
</dbReference>
<dbReference type="EC" id="5.2.1.8" evidence="3 7"/>
<evidence type="ECO:0000259" key="8">
    <source>
        <dbReference type="PROSITE" id="PS50059"/>
    </source>
</evidence>
<comment type="function">
    <text evidence="2">PPIases accelerate the folding of proteins. It catalyzes the cis-trans isomerization of proline imidic peptide bonds in oligopeptides.</text>
</comment>
<comment type="catalytic activity">
    <reaction evidence="1 7">
        <text>[protein]-peptidylproline (omega=180) = [protein]-peptidylproline (omega=0)</text>
        <dbReference type="Rhea" id="RHEA:16237"/>
        <dbReference type="Rhea" id="RHEA-COMP:10747"/>
        <dbReference type="Rhea" id="RHEA-COMP:10748"/>
        <dbReference type="ChEBI" id="CHEBI:83833"/>
        <dbReference type="ChEBI" id="CHEBI:83834"/>
        <dbReference type="EC" id="5.2.1.8"/>
    </reaction>
</comment>
<proteinExistence type="inferred from homology"/>
<evidence type="ECO:0000256" key="5">
    <source>
        <dbReference type="ARBA" id="ARBA00023235"/>
    </source>
</evidence>
<keyword evidence="4 7" id="KW-0697">Rotamase</keyword>
<dbReference type="VEuPathDB" id="FungiDB:I7I51_07507"/>
<dbReference type="PROSITE" id="PS50059">
    <property type="entry name" value="FKBP_PPIASE"/>
    <property type="match status" value="1"/>
</dbReference>
<gene>
    <name evidence="9" type="ORF">I7I51_07507</name>
</gene>
<reference evidence="9" key="1">
    <citation type="submission" date="2021-01" db="EMBL/GenBank/DDBJ databases">
        <title>Chromosome-level genome assembly of a human fungal pathogen reveals clustering of transcriptionally co-regulated genes.</title>
        <authorList>
            <person name="Voorhies M."/>
            <person name="Cohen S."/>
            <person name="Shea T.P."/>
            <person name="Petrus S."/>
            <person name="Munoz J.F."/>
            <person name="Poplawski S."/>
            <person name="Goldman W.E."/>
            <person name="Michael T."/>
            <person name="Cuomo C.A."/>
            <person name="Sil A."/>
            <person name="Beyhan S."/>
        </authorList>
    </citation>
    <scope>NUCLEOTIDE SEQUENCE</scope>
    <source>
        <strain evidence="9">WU24</strain>
    </source>
</reference>
<feature type="domain" description="PPIase FKBP-type" evidence="8">
    <location>
        <begin position="20"/>
        <end position="113"/>
    </location>
</feature>
<dbReference type="Gene3D" id="3.10.50.40">
    <property type="match status" value="1"/>
</dbReference>
<protein>
    <recommendedName>
        <fullName evidence="3 7">peptidylprolyl isomerase</fullName>
        <ecNumber evidence="3 7">5.2.1.8</ecNumber>
    </recommendedName>
</protein>
<evidence type="ECO:0000256" key="7">
    <source>
        <dbReference type="PROSITE-ProRule" id="PRU00277"/>
    </source>
</evidence>
<dbReference type="GO" id="GO:0005737">
    <property type="term" value="C:cytoplasm"/>
    <property type="evidence" value="ECO:0007669"/>
    <property type="project" value="TreeGrafter"/>
</dbReference>
<dbReference type="SUPFAM" id="SSF54534">
    <property type="entry name" value="FKBP-like"/>
    <property type="match status" value="1"/>
</dbReference>
<dbReference type="InterPro" id="IPR046357">
    <property type="entry name" value="PPIase_dom_sf"/>
</dbReference>
<accession>A0A8A1LXY9</accession>
<comment type="similarity">
    <text evidence="6">Belongs to the FKBP-type PPIase family. FKBP1 subfamily.</text>
</comment>